<organism evidence="2 3">
    <name type="scientific">Roridomyces roridus</name>
    <dbReference type="NCBI Taxonomy" id="1738132"/>
    <lineage>
        <taxon>Eukaryota</taxon>
        <taxon>Fungi</taxon>
        <taxon>Dikarya</taxon>
        <taxon>Basidiomycota</taxon>
        <taxon>Agaricomycotina</taxon>
        <taxon>Agaricomycetes</taxon>
        <taxon>Agaricomycetidae</taxon>
        <taxon>Agaricales</taxon>
        <taxon>Marasmiineae</taxon>
        <taxon>Mycenaceae</taxon>
        <taxon>Roridomyces</taxon>
    </lineage>
</organism>
<sequence>MLLDIPIADLLSSRLDIKLRDGTGADFTAPSSWKLTRMTQGSVEISSTGVGFGFDVSQITLNVQRVWDDEEGCYVLRIYAYISGPAPAVSLSLPLDEEQGHTHPSTLITPPPSPFNETDVTYDPAAGHGMSMSDFMLFSAPGMEYFSAFGASTSYGDSVNESSLAYTSPASWSTLQEQAPEPGDNINPAQYIGMLREADFTCNPAWFLPTSGDQSTTSFPSCSPSASPSSRGSSPVPAESAPFIFSSTTSSA</sequence>
<protein>
    <submittedName>
        <fullName evidence="2">Uncharacterized protein</fullName>
    </submittedName>
</protein>
<feature type="region of interest" description="Disordered" evidence="1">
    <location>
        <begin position="215"/>
        <end position="252"/>
    </location>
</feature>
<reference evidence="2" key="1">
    <citation type="submission" date="2023-03" db="EMBL/GenBank/DDBJ databases">
        <title>Massive genome expansion in bonnet fungi (Mycena s.s.) driven by repeated elements and novel gene families across ecological guilds.</title>
        <authorList>
            <consortium name="Lawrence Berkeley National Laboratory"/>
            <person name="Harder C.B."/>
            <person name="Miyauchi S."/>
            <person name="Viragh M."/>
            <person name="Kuo A."/>
            <person name="Thoen E."/>
            <person name="Andreopoulos B."/>
            <person name="Lu D."/>
            <person name="Skrede I."/>
            <person name="Drula E."/>
            <person name="Henrissat B."/>
            <person name="Morin E."/>
            <person name="Kohler A."/>
            <person name="Barry K."/>
            <person name="LaButti K."/>
            <person name="Morin E."/>
            <person name="Salamov A."/>
            <person name="Lipzen A."/>
            <person name="Mereny Z."/>
            <person name="Hegedus B."/>
            <person name="Baldrian P."/>
            <person name="Stursova M."/>
            <person name="Weitz H."/>
            <person name="Taylor A."/>
            <person name="Grigoriev I.V."/>
            <person name="Nagy L.G."/>
            <person name="Martin F."/>
            <person name="Kauserud H."/>
        </authorList>
    </citation>
    <scope>NUCLEOTIDE SEQUENCE</scope>
    <source>
        <strain evidence="2">9284</strain>
    </source>
</reference>
<accession>A0AAD7AZU7</accession>
<evidence type="ECO:0000313" key="2">
    <source>
        <dbReference type="EMBL" id="KAJ7605768.1"/>
    </source>
</evidence>
<comment type="caution">
    <text evidence="2">The sequence shown here is derived from an EMBL/GenBank/DDBJ whole genome shotgun (WGS) entry which is preliminary data.</text>
</comment>
<dbReference type="AlphaFoldDB" id="A0AAD7AZU7"/>
<dbReference type="EMBL" id="JARKIF010000067">
    <property type="protein sequence ID" value="KAJ7605768.1"/>
    <property type="molecule type" value="Genomic_DNA"/>
</dbReference>
<gene>
    <name evidence="2" type="ORF">FB45DRAFT_1012300</name>
</gene>
<feature type="non-terminal residue" evidence="2">
    <location>
        <position position="1"/>
    </location>
</feature>
<proteinExistence type="predicted"/>
<name>A0AAD7AZU7_9AGAR</name>
<keyword evidence="3" id="KW-1185">Reference proteome</keyword>
<dbReference type="Proteomes" id="UP001221142">
    <property type="component" value="Unassembled WGS sequence"/>
</dbReference>
<evidence type="ECO:0000313" key="3">
    <source>
        <dbReference type="Proteomes" id="UP001221142"/>
    </source>
</evidence>
<feature type="compositionally biased region" description="Low complexity" evidence="1">
    <location>
        <begin position="215"/>
        <end position="237"/>
    </location>
</feature>
<evidence type="ECO:0000256" key="1">
    <source>
        <dbReference type="SAM" id="MobiDB-lite"/>
    </source>
</evidence>